<dbReference type="AlphaFoldDB" id="V6M7M0"/>
<dbReference type="VEuPathDB" id="GiardiaDB:SS50377_25635"/>
<reference evidence="1 2" key="1">
    <citation type="journal article" date="2014" name="PLoS Genet.">
        <title>The Genome of Spironucleus salmonicida Highlights a Fish Pathogen Adapted to Fluctuating Environments.</title>
        <authorList>
            <person name="Xu F."/>
            <person name="Jerlstrom-Hultqvist J."/>
            <person name="Einarsson E."/>
            <person name="Astvaldsson A."/>
            <person name="Svard S.G."/>
            <person name="Andersson J.O."/>
        </authorList>
    </citation>
    <scope>NUCLEOTIDE SEQUENCE</scope>
    <source>
        <strain evidence="2">ATCC 50377</strain>
    </source>
</reference>
<dbReference type="EMBL" id="KI545950">
    <property type="protein sequence ID" value="EST49464.1"/>
    <property type="molecule type" value="Genomic_DNA"/>
</dbReference>
<accession>V6M7M0</accession>
<dbReference type="SUPFAM" id="SSF53920">
    <property type="entry name" value="Fe-only hydrogenase"/>
    <property type="match status" value="1"/>
</dbReference>
<evidence type="ECO:0000313" key="3">
    <source>
        <dbReference type="Proteomes" id="UP000018208"/>
    </source>
</evidence>
<organism evidence="1">
    <name type="scientific">Spironucleus salmonicida</name>
    <dbReference type="NCBI Taxonomy" id="348837"/>
    <lineage>
        <taxon>Eukaryota</taxon>
        <taxon>Metamonada</taxon>
        <taxon>Diplomonadida</taxon>
        <taxon>Hexamitidae</taxon>
        <taxon>Hexamitinae</taxon>
        <taxon>Spironucleus</taxon>
    </lineage>
</organism>
<gene>
    <name evidence="1" type="ORF">SS50377_10213</name>
    <name evidence="2" type="ORF">SS50377_25635</name>
</gene>
<keyword evidence="3" id="KW-1185">Reference proteome</keyword>
<proteinExistence type="predicted"/>
<dbReference type="Proteomes" id="UP000018208">
    <property type="component" value="Unassembled WGS sequence"/>
</dbReference>
<dbReference type="OrthoDB" id="10253113at2759"/>
<reference evidence="2" key="2">
    <citation type="submission" date="2020-12" db="EMBL/GenBank/DDBJ databases">
        <title>New Spironucleus salmonicida genome in near-complete chromosomes.</title>
        <authorList>
            <person name="Xu F."/>
            <person name="Kurt Z."/>
            <person name="Jimenez-Gonzalez A."/>
            <person name="Astvaldsson A."/>
            <person name="Andersson J.O."/>
            <person name="Svard S.G."/>
        </authorList>
    </citation>
    <scope>NUCLEOTIDE SEQUENCE</scope>
    <source>
        <strain evidence="2">ATCC 50377</strain>
    </source>
</reference>
<name>V6M7M0_9EUKA</name>
<evidence type="ECO:0000313" key="2">
    <source>
        <dbReference type="EMBL" id="KAH0571450.1"/>
    </source>
</evidence>
<evidence type="ECO:0000313" key="1">
    <source>
        <dbReference type="EMBL" id="EST49464.1"/>
    </source>
</evidence>
<dbReference type="InterPro" id="IPR009016">
    <property type="entry name" value="Fe_hydrogenase"/>
</dbReference>
<protein>
    <submittedName>
        <fullName evidence="1 2">Fe-S cluster assembly factor NAR1</fullName>
    </submittedName>
</protein>
<sequence length="331" mass="37845">MSIKLPAQTAIDFQSEVCIVPIEMDLNTLFLNSKNTSASPTLDNCVTCVGCITSAEEIFVKESNAEMLKLLQQQGTKLQFVFSKSAQLMIDIHSIRNQYPDYTFEVEDLQQVASYHSQLQEGKKIITHCPAVRLYILKKKPELYKYVNTVGSMLEFQDDTKIYISACHDRKIEAMKKQSKCFTIKEFIEVFNSQQGQLDQGFNFFQIQDILSDQFGPYTQKQGINTDQVIYEYQNIKLIHNTNYRNLENLIRKSEQIKTTNDIYLVEACPRGCFGGAQSGVTKTQCQQISNNVIEGQNTQQLQKNAITCFDKIEEAMQDKVQGVKIGDLQW</sequence>
<dbReference type="EMBL" id="AUWU02000006">
    <property type="protein sequence ID" value="KAH0571450.1"/>
    <property type="molecule type" value="Genomic_DNA"/>
</dbReference>